<reference evidence="3 4" key="1">
    <citation type="submission" date="2019-06" db="EMBL/GenBank/DDBJ databases">
        <title>Genome sequence of Janthinobacterium lividum UCD_MED1.</title>
        <authorList>
            <person name="De Leon M.E."/>
            <person name="Jospin G."/>
        </authorList>
    </citation>
    <scope>NUCLEOTIDE SEQUENCE [LARGE SCALE GENOMIC DNA]</scope>
    <source>
        <strain evidence="3 4">UCD_MED1</strain>
    </source>
</reference>
<comment type="caution">
    <text evidence="3">The sequence shown here is derived from an EMBL/GenBank/DDBJ whole genome shotgun (WGS) entry which is preliminary data.</text>
</comment>
<sequence>MMGSPVDSTCKKGADMHILQIVPEALPTFRADVAVLFGDYLPRHGVRCALVGKPSELAVSAVPAQFERVEVSAQGGGRLRRELSFLATCTAALLRASRRHCAVIQVRDMVSIGLLGLVIARCKGIPFAYWMSFLMCEGRIARARALVAEHGGLRNRLVLFKGLLEESILYRFILPYAQHVFVQSEAMLEMMAAKGVPRERLSAVPMGVNTEVLAAETVRGEQLPDWAEGPLVAYLGTLDPSRQIVRMIDALAIVRATVPDARLLLIGGAARQQDVAQLQAHAEQLGLGEAVRITGWLPSEQAWKLLMGADAAVSYIPRSQVYDVSSPTKLLEYLALGMPVVANDSPDQVRVLEGSDAGWLVESSTEAMADGLLHILRDVPAARARAASGPAYIEAQRSYRVIASAVALQYRSMVAR</sequence>
<gene>
    <name evidence="3" type="ORF">FHI69_10090</name>
</gene>
<proteinExistence type="predicted"/>
<dbReference type="SUPFAM" id="SSF53756">
    <property type="entry name" value="UDP-Glycosyltransferase/glycogen phosphorylase"/>
    <property type="match status" value="1"/>
</dbReference>
<accession>A0A5C4NV95</accession>
<dbReference type="AlphaFoldDB" id="A0A5C4NV95"/>
<feature type="domain" description="Glycosyltransferase subfamily 4-like N-terminal" evidence="2">
    <location>
        <begin position="43"/>
        <end position="207"/>
    </location>
</feature>
<dbReference type="Proteomes" id="UP000305681">
    <property type="component" value="Unassembled WGS sequence"/>
</dbReference>
<name>A0A5C4NV95_9BURK</name>
<dbReference type="PANTHER" id="PTHR12526">
    <property type="entry name" value="GLYCOSYLTRANSFERASE"/>
    <property type="match status" value="1"/>
</dbReference>
<dbReference type="Pfam" id="PF00534">
    <property type="entry name" value="Glycos_transf_1"/>
    <property type="match status" value="1"/>
</dbReference>
<evidence type="ECO:0000259" key="1">
    <source>
        <dbReference type="Pfam" id="PF00534"/>
    </source>
</evidence>
<dbReference type="GO" id="GO:0016757">
    <property type="term" value="F:glycosyltransferase activity"/>
    <property type="evidence" value="ECO:0007669"/>
    <property type="project" value="InterPro"/>
</dbReference>
<protein>
    <submittedName>
        <fullName evidence="3">Glycosyltransferase family 4 protein</fullName>
    </submittedName>
</protein>
<evidence type="ECO:0000313" key="4">
    <source>
        <dbReference type="Proteomes" id="UP000305681"/>
    </source>
</evidence>
<dbReference type="EMBL" id="VDGE01000002">
    <property type="protein sequence ID" value="TNC77665.1"/>
    <property type="molecule type" value="Genomic_DNA"/>
</dbReference>
<organism evidence="3 4">
    <name type="scientific">Janthinobacterium lividum</name>
    <dbReference type="NCBI Taxonomy" id="29581"/>
    <lineage>
        <taxon>Bacteria</taxon>
        <taxon>Pseudomonadati</taxon>
        <taxon>Pseudomonadota</taxon>
        <taxon>Betaproteobacteria</taxon>
        <taxon>Burkholderiales</taxon>
        <taxon>Oxalobacteraceae</taxon>
        <taxon>Janthinobacterium</taxon>
    </lineage>
</organism>
<evidence type="ECO:0000313" key="3">
    <source>
        <dbReference type="EMBL" id="TNC77665.1"/>
    </source>
</evidence>
<dbReference type="InterPro" id="IPR001296">
    <property type="entry name" value="Glyco_trans_1"/>
</dbReference>
<dbReference type="Pfam" id="PF13579">
    <property type="entry name" value="Glyco_trans_4_4"/>
    <property type="match status" value="1"/>
</dbReference>
<feature type="domain" description="Glycosyl transferase family 1" evidence="1">
    <location>
        <begin position="229"/>
        <end position="380"/>
    </location>
</feature>
<evidence type="ECO:0000259" key="2">
    <source>
        <dbReference type="Pfam" id="PF13579"/>
    </source>
</evidence>
<dbReference type="InterPro" id="IPR028098">
    <property type="entry name" value="Glyco_trans_4-like_N"/>
</dbReference>
<keyword evidence="3" id="KW-0808">Transferase</keyword>
<dbReference type="Gene3D" id="3.40.50.2000">
    <property type="entry name" value="Glycogen Phosphorylase B"/>
    <property type="match status" value="2"/>
</dbReference>